<keyword evidence="3" id="KW-1185">Reference proteome</keyword>
<dbReference type="GeneID" id="27324963"/>
<dbReference type="InterPro" id="IPR035213">
    <property type="entry name" value="DUF5321"/>
</dbReference>
<name>A0A0D1ZSE5_EXOME</name>
<feature type="compositionally biased region" description="Basic and acidic residues" evidence="1">
    <location>
        <begin position="167"/>
        <end position="180"/>
    </location>
</feature>
<dbReference type="AlphaFoldDB" id="A0A0D1ZSE5"/>
<feature type="compositionally biased region" description="Pro residues" evidence="1">
    <location>
        <begin position="200"/>
        <end position="209"/>
    </location>
</feature>
<evidence type="ECO:0000256" key="1">
    <source>
        <dbReference type="SAM" id="MobiDB-lite"/>
    </source>
</evidence>
<proteinExistence type="predicted"/>
<protein>
    <submittedName>
        <fullName evidence="2">Uncharacterized protein</fullName>
    </submittedName>
</protein>
<evidence type="ECO:0000313" key="2">
    <source>
        <dbReference type="EMBL" id="KIV89738.1"/>
    </source>
</evidence>
<dbReference type="Pfam" id="PF17254">
    <property type="entry name" value="DUF5321"/>
    <property type="match status" value="1"/>
</dbReference>
<dbReference type="HOGENOM" id="CLU_084831_2_1_1"/>
<dbReference type="RefSeq" id="XP_016221312.1">
    <property type="nucleotide sequence ID" value="XM_016371980.1"/>
</dbReference>
<dbReference type="OrthoDB" id="2253354at2759"/>
<feature type="region of interest" description="Disordered" evidence="1">
    <location>
        <begin position="157"/>
        <end position="209"/>
    </location>
</feature>
<feature type="compositionally biased region" description="Polar residues" evidence="1">
    <location>
        <begin position="182"/>
        <end position="198"/>
    </location>
</feature>
<reference evidence="2 3" key="1">
    <citation type="submission" date="2015-01" db="EMBL/GenBank/DDBJ databases">
        <title>The Genome Sequence of Exophiala mesophila CBS40295.</title>
        <authorList>
            <consortium name="The Broad Institute Genomics Platform"/>
            <person name="Cuomo C."/>
            <person name="de Hoog S."/>
            <person name="Gorbushina A."/>
            <person name="Stielow B."/>
            <person name="Teixiera M."/>
            <person name="Abouelleil A."/>
            <person name="Chapman S.B."/>
            <person name="Priest M."/>
            <person name="Young S.K."/>
            <person name="Wortman J."/>
            <person name="Nusbaum C."/>
            <person name="Birren B."/>
        </authorList>
    </citation>
    <scope>NUCLEOTIDE SEQUENCE [LARGE SCALE GENOMIC DNA]</scope>
    <source>
        <strain evidence="2 3">CBS 40295</strain>
    </source>
</reference>
<organism evidence="2 3">
    <name type="scientific">Exophiala mesophila</name>
    <name type="common">Black yeast-like fungus</name>
    <dbReference type="NCBI Taxonomy" id="212818"/>
    <lineage>
        <taxon>Eukaryota</taxon>
        <taxon>Fungi</taxon>
        <taxon>Dikarya</taxon>
        <taxon>Ascomycota</taxon>
        <taxon>Pezizomycotina</taxon>
        <taxon>Eurotiomycetes</taxon>
        <taxon>Chaetothyriomycetidae</taxon>
        <taxon>Chaetothyriales</taxon>
        <taxon>Herpotrichiellaceae</taxon>
        <taxon>Exophiala</taxon>
    </lineage>
</organism>
<dbReference type="VEuPathDB" id="FungiDB:PV10_07118"/>
<sequence>MRTLALPALRGGVLRPCRRHNPIERYSFRRLQHDSAQPSHVPKMAQSSFWHSIVPKPLRDRLTRRSETGGKVKKTNPASYFIWIYLFIGSQSIRIMGVQQDFNTFMRKADLKLNRLREVVEKLQKGEPVDVEKVLGTGDEIQEREWEDALRELEEEDRIWQNNKKKSREESERLAREKQDANPINDSVDRTQGQQTVPTELPPRTPGFY</sequence>
<evidence type="ECO:0000313" key="3">
    <source>
        <dbReference type="Proteomes" id="UP000054302"/>
    </source>
</evidence>
<dbReference type="EMBL" id="KN847524">
    <property type="protein sequence ID" value="KIV89738.1"/>
    <property type="molecule type" value="Genomic_DNA"/>
</dbReference>
<gene>
    <name evidence="2" type="ORF">PV10_07118</name>
</gene>
<dbReference type="OMA" id="LWLKQER"/>
<accession>A0A0D1ZSE5</accession>
<dbReference type="Proteomes" id="UP000054302">
    <property type="component" value="Unassembled WGS sequence"/>
</dbReference>